<comment type="caution">
    <text evidence="1">The sequence shown here is derived from an EMBL/GenBank/DDBJ whole genome shotgun (WGS) entry which is preliminary data.</text>
</comment>
<gene>
    <name evidence="1" type="ORF">EIC27_06080</name>
</gene>
<dbReference type="EMBL" id="RXFM01000100">
    <property type="protein sequence ID" value="RST62647.1"/>
    <property type="molecule type" value="Genomic_DNA"/>
</dbReference>
<evidence type="ECO:0000313" key="1">
    <source>
        <dbReference type="EMBL" id="RST62647.1"/>
    </source>
</evidence>
<sequence>MIKFNNIEDWFNKIQPEIKKSKSVDIDLDYFLKRNKDPLCFVKKGIVMLNELVVLCKKKGIIEYYMPSIIIPLKCIKASNIAVFNSNNFDLVNEIESMSPGDICLINRDENKYYVMLEEYKYPLKIELPIKLNKNCKIYYHCFRNEEELKHNWEFYRYISIKHYTDRLIN</sequence>
<keyword evidence="2" id="KW-1185">Reference proteome</keyword>
<accession>A0A3R9ZEJ0</accession>
<proteinExistence type="predicted"/>
<organism evidence="1 2">
    <name type="scientific">Candidatus Aquarickettsia rohweri</name>
    <dbReference type="NCBI Taxonomy" id="2602574"/>
    <lineage>
        <taxon>Bacteria</taxon>
        <taxon>Pseudomonadati</taxon>
        <taxon>Pseudomonadota</taxon>
        <taxon>Alphaproteobacteria</taxon>
        <taxon>Rickettsiales</taxon>
        <taxon>Candidatus Midichloriaceae</taxon>
        <taxon>Candidatus Aquarickettsia</taxon>
    </lineage>
</organism>
<evidence type="ECO:0000313" key="2">
    <source>
        <dbReference type="Proteomes" id="UP000279470"/>
    </source>
</evidence>
<reference evidence="2" key="1">
    <citation type="submission" date="2018-11" db="EMBL/GenBank/DDBJ databases">
        <title>Phylogenetic, genomic, and biogeographic characterization of a novel and ubiquitous marine invertebrate-associated Rickettsiales parasite, Candidatus Marinoinvertebrata rohwerii, gen. nov., sp. nov.</title>
        <authorList>
            <person name="Klinges J.G."/>
            <person name="Rosales S.M."/>
            <person name="Mcminds R."/>
            <person name="Shaver E.C."/>
            <person name="Shantz A."/>
            <person name="Peters E.C."/>
            <person name="Burkepile D.E."/>
            <person name="Silliman B.R."/>
            <person name="Vega Thurber R.L."/>
        </authorList>
    </citation>
    <scope>NUCLEOTIDE SEQUENCE [LARGE SCALE GENOMIC DNA]</scope>
    <source>
        <strain evidence="2">a_cerv_44</strain>
    </source>
</reference>
<dbReference type="AlphaFoldDB" id="A0A3R9ZEJ0"/>
<dbReference type="Proteomes" id="UP000279470">
    <property type="component" value="Unassembled WGS sequence"/>
</dbReference>
<protein>
    <submittedName>
        <fullName evidence="1">Uncharacterized protein</fullName>
    </submittedName>
</protein>
<name>A0A3R9ZEJ0_9RICK</name>